<accession>A0A0S2F5L9</accession>
<dbReference type="Proteomes" id="UP000060787">
    <property type="component" value="Chromosome"/>
</dbReference>
<dbReference type="PATRIC" id="fig|84531.7.peg.2629"/>
<name>A0A0S2F5L9_LYSAN</name>
<protein>
    <submittedName>
        <fullName evidence="1">Uncharacterized protein</fullName>
    </submittedName>
</protein>
<organism evidence="1 2">
    <name type="scientific">Lysobacter antibioticus</name>
    <dbReference type="NCBI Taxonomy" id="84531"/>
    <lineage>
        <taxon>Bacteria</taxon>
        <taxon>Pseudomonadati</taxon>
        <taxon>Pseudomonadota</taxon>
        <taxon>Gammaproteobacteria</taxon>
        <taxon>Lysobacterales</taxon>
        <taxon>Lysobacteraceae</taxon>
        <taxon>Lysobacter</taxon>
    </lineage>
</organism>
<dbReference type="AlphaFoldDB" id="A0A0S2F5L9"/>
<proteinExistence type="predicted"/>
<reference evidence="1 2" key="1">
    <citation type="journal article" date="2015" name="BMC Genomics">
        <title>Comparative genomics and metabolic profiling of the genus Lysobacter.</title>
        <authorList>
            <person name="de Bruijn I."/>
            <person name="Cheng X."/>
            <person name="de Jager V."/>
            <person name="Exposito R.G."/>
            <person name="Watrous J."/>
            <person name="Patel N."/>
            <person name="Postma J."/>
            <person name="Dorrestein P.C."/>
            <person name="Kobayashi D."/>
            <person name="Raaijmakers J.M."/>
        </authorList>
    </citation>
    <scope>NUCLEOTIDE SEQUENCE [LARGE SCALE GENOMIC DNA]</scope>
    <source>
        <strain evidence="1 2">76</strain>
    </source>
</reference>
<keyword evidence="2" id="KW-1185">Reference proteome</keyword>
<gene>
    <name evidence="1" type="ORF">LA76x_0608</name>
</gene>
<dbReference type="KEGG" id="lab:LA76x_0608"/>
<evidence type="ECO:0000313" key="2">
    <source>
        <dbReference type="Proteomes" id="UP000060787"/>
    </source>
</evidence>
<dbReference type="KEGG" id="laq:GLA29479_2682"/>
<sequence>MGGMPSASRIDARGRGEGWRYRSTFDLSLCVALHVDSLSIIQSNNVNMRCSMQLTKFCDPN</sequence>
<dbReference type="STRING" id="84531.LA76x_0608"/>
<evidence type="ECO:0000313" key="1">
    <source>
        <dbReference type="EMBL" id="ALN78769.1"/>
    </source>
</evidence>
<dbReference type="EMBL" id="CP011129">
    <property type="protein sequence ID" value="ALN78769.1"/>
    <property type="molecule type" value="Genomic_DNA"/>
</dbReference>